<dbReference type="GO" id="GO:0034605">
    <property type="term" value="P:cellular response to heat"/>
    <property type="evidence" value="ECO:0007669"/>
    <property type="project" value="TreeGrafter"/>
</dbReference>
<evidence type="ECO:0000256" key="4">
    <source>
        <dbReference type="PROSITE-ProRule" id="PRU00285"/>
    </source>
</evidence>
<dbReference type="Proteomes" id="UP001159364">
    <property type="component" value="Linkage Group LG04"/>
</dbReference>
<evidence type="ECO:0000259" key="8">
    <source>
        <dbReference type="PROSITE" id="PS01031"/>
    </source>
</evidence>
<name>A0AAV8TIW8_9ROSI</name>
<dbReference type="PROSITE" id="PS01031">
    <property type="entry name" value="SHSP"/>
    <property type="match status" value="1"/>
</dbReference>
<sequence>MDSRTKVAAPDRVYESFEPSMEWTPEPEADTLKVYLPGFKKEQLKVQVTTAKTLRLIGERPVDGKKWSKFRKEVPISSNYDFSGITAKFEKGILSVRHPKVIVNEQAPSLEKPQAEMGTQPPPEAPSQQKPTKPDVKPPQEKPRPPTEGPKPPVEKVSASAQPPKPQDKVQPPLIPAPTDASKPEQKPSEEPGNNRVKSSSLEQERLCDSSKEKKSSGKIPSATEEYAKDDSNKNYRDLLKGLKKPGKYFNLLLVILFLAAFALHAFKSLRSSHDHDHAPIHKTI</sequence>
<keyword evidence="7" id="KW-0472">Membrane</keyword>
<dbReference type="InterPro" id="IPR008978">
    <property type="entry name" value="HSP20-like_chaperone"/>
</dbReference>
<comment type="similarity">
    <text evidence="4 5">Belongs to the small heat shock protein (HSP20) family.</text>
</comment>
<evidence type="ECO:0000256" key="2">
    <source>
        <dbReference type="ARBA" id="ARBA00022475"/>
    </source>
</evidence>
<organism evidence="9 10">
    <name type="scientific">Erythroxylum novogranatense</name>
    <dbReference type="NCBI Taxonomy" id="1862640"/>
    <lineage>
        <taxon>Eukaryota</taxon>
        <taxon>Viridiplantae</taxon>
        <taxon>Streptophyta</taxon>
        <taxon>Embryophyta</taxon>
        <taxon>Tracheophyta</taxon>
        <taxon>Spermatophyta</taxon>
        <taxon>Magnoliopsida</taxon>
        <taxon>eudicotyledons</taxon>
        <taxon>Gunneridae</taxon>
        <taxon>Pentapetalae</taxon>
        <taxon>rosids</taxon>
        <taxon>fabids</taxon>
        <taxon>Malpighiales</taxon>
        <taxon>Erythroxylaceae</taxon>
        <taxon>Erythroxylum</taxon>
    </lineage>
</organism>
<keyword evidence="2" id="KW-1003">Cell membrane</keyword>
<keyword evidence="7" id="KW-0812">Transmembrane</keyword>
<dbReference type="PANTHER" id="PTHR43670">
    <property type="entry name" value="HEAT SHOCK PROTEIN 26"/>
    <property type="match status" value="1"/>
</dbReference>
<feature type="region of interest" description="Disordered" evidence="6">
    <location>
        <begin position="104"/>
        <end position="230"/>
    </location>
</feature>
<reference evidence="9 10" key="1">
    <citation type="submission" date="2021-09" db="EMBL/GenBank/DDBJ databases">
        <title>Genomic insights and catalytic innovation underlie evolution of tropane alkaloids biosynthesis.</title>
        <authorList>
            <person name="Wang Y.-J."/>
            <person name="Tian T."/>
            <person name="Huang J.-P."/>
            <person name="Huang S.-X."/>
        </authorList>
    </citation>
    <scope>NUCLEOTIDE SEQUENCE [LARGE SCALE GENOMIC DNA]</scope>
    <source>
        <strain evidence="9">KIB-2018</strain>
        <tissue evidence="9">Leaf</tissue>
    </source>
</reference>
<evidence type="ECO:0000256" key="7">
    <source>
        <dbReference type="SAM" id="Phobius"/>
    </source>
</evidence>
<dbReference type="GO" id="GO:0006952">
    <property type="term" value="P:defense response"/>
    <property type="evidence" value="ECO:0007669"/>
    <property type="project" value="UniProtKB-KW"/>
</dbReference>
<comment type="caution">
    <text evidence="9">The sequence shown here is derived from an EMBL/GenBank/DDBJ whole genome shotgun (WGS) entry which is preliminary data.</text>
</comment>
<feature type="domain" description="SHSP" evidence="8">
    <location>
        <begin position="12"/>
        <end position="116"/>
    </location>
</feature>
<evidence type="ECO:0000313" key="10">
    <source>
        <dbReference type="Proteomes" id="UP001159364"/>
    </source>
</evidence>
<evidence type="ECO:0000256" key="1">
    <source>
        <dbReference type="ARBA" id="ARBA00004162"/>
    </source>
</evidence>
<evidence type="ECO:0000256" key="3">
    <source>
        <dbReference type="ARBA" id="ARBA00022821"/>
    </source>
</evidence>
<feature type="compositionally biased region" description="Basic and acidic residues" evidence="6">
    <location>
        <begin position="132"/>
        <end position="145"/>
    </location>
</feature>
<protein>
    <recommendedName>
        <fullName evidence="8">SHSP domain-containing protein</fullName>
    </recommendedName>
</protein>
<feature type="transmembrane region" description="Helical" evidence="7">
    <location>
        <begin position="249"/>
        <end position="267"/>
    </location>
</feature>
<evidence type="ECO:0000256" key="6">
    <source>
        <dbReference type="SAM" id="MobiDB-lite"/>
    </source>
</evidence>
<dbReference type="AlphaFoldDB" id="A0AAV8TIW8"/>
<dbReference type="Gene3D" id="2.60.40.790">
    <property type="match status" value="1"/>
</dbReference>
<keyword evidence="10" id="KW-1185">Reference proteome</keyword>
<keyword evidence="3" id="KW-0611">Plant defense</keyword>
<dbReference type="PANTHER" id="PTHR43670:SF73">
    <property type="entry name" value="INACTIVE PROTEIN RESTRICTED TEV MOVEMENT 2-LIKE"/>
    <property type="match status" value="1"/>
</dbReference>
<comment type="subcellular location">
    <subcellularLocation>
        <location evidence="1">Cell membrane</location>
        <topology evidence="1">Single-pass membrane protein</topology>
    </subcellularLocation>
</comment>
<gene>
    <name evidence="9" type="ORF">K2173_008349</name>
</gene>
<feature type="compositionally biased region" description="Basic and acidic residues" evidence="6">
    <location>
        <begin position="203"/>
        <end position="216"/>
    </location>
</feature>
<dbReference type="SUPFAM" id="SSF49764">
    <property type="entry name" value="HSP20-like chaperones"/>
    <property type="match status" value="1"/>
</dbReference>
<dbReference type="Pfam" id="PF00011">
    <property type="entry name" value="HSP20"/>
    <property type="match status" value="1"/>
</dbReference>
<keyword evidence="7" id="KW-1133">Transmembrane helix</keyword>
<dbReference type="InterPro" id="IPR002068">
    <property type="entry name" value="A-crystallin/Hsp20_dom"/>
</dbReference>
<dbReference type="EMBL" id="JAIWQS010000004">
    <property type="protein sequence ID" value="KAJ8766795.1"/>
    <property type="molecule type" value="Genomic_DNA"/>
</dbReference>
<proteinExistence type="inferred from homology"/>
<evidence type="ECO:0000256" key="5">
    <source>
        <dbReference type="RuleBase" id="RU003616"/>
    </source>
</evidence>
<dbReference type="CDD" id="cd06464">
    <property type="entry name" value="ACD_sHsps-like"/>
    <property type="match status" value="1"/>
</dbReference>
<accession>A0AAV8TIW8</accession>
<evidence type="ECO:0000313" key="9">
    <source>
        <dbReference type="EMBL" id="KAJ8766795.1"/>
    </source>
</evidence>
<dbReference type="GO" id="GO:0005886">
    <property type="term" value="C:plasma membrane"/>
    <property type="evidence" value="ECO:0007669"/>
    <property type="project" value="UniProtKB-SubCell"/>
</dbReference>